<dbReference type="InterPro" id="IPR002178">
    <property type="entry name" value="PTS_EIIA_type-2_dom"/>
</dbReference>
<keyword evidence="2" id="KW-0762">Sugar transport</keyword>
<dbReference type="Pfam" id="PF00359">
    <property type="entry name" value="PTS_EIIA_2"/>
    <property type="match status" value="1"/>
</dbReference>
<dbReference type="PANTHER" id="PTHR47738:SF1">
    <property type="entry name" value="NITROGEN REGULATORY PROTEIN"/>
    <property type="match status" value="1"/>
</dbReference>
<dbReference type="PROSITE" id="PS51094">
    <property type="entry name" value="PTS_EIIA_TYPE_2"/>
    <property type="match status" value="1"/>
</dbReference>
<evidence type="ECO:0000259" key="1">
    <source>
        <dbReference type="PROSITE" id="PS51094"/>
    </source>
</evidence>
<evidence type="ECO:0000313" key="2">
    <source>
        <dbReference type="EMBL" id="MBK1632418.1"/>
    </source>
</evidence>
<protein>
    <submittedName>
        <fullName evidence="2">PTS sugar transporter subunit IIA</fullName>
    </submittedName>
</protein>
<dbReference type="RefSeq" id="WP_200239953.1">
    <property type="nucleotide sequence ID" value="NZ_NRRV01000047.1"/>
</dbReference>
<dbReference type="Gene3D" id="3.40.930.10">
    <property type="entry name" value="Mannitol-specific EII, Chain A"/>
    <property type="match status" value="1"/>
</dbReference>
<proteinExistence type="predicted"/>
<reference evidence="2 3" key="1">
    <citation type="journal article" date="2020" name="Microorganisms">
        <title>Osmotic Adaptation and Compatible Solute Biosynthesis of Phototrophic Bacteria as Revealed from Genome Analyses.</title>
        <authorList>
            <person name="Imhoff J.F."/>
            <person name="Rahn T."/>
            <person name="Kunzel S."/>
            <person name="Keller A."/>
            <person name="Neulinger S.C."/>
        </authorList>
    </citation>
    <scope>NUCLEOTIDE SEQUENCE [LARGE SCALE GENOMIC DNA]</scope>
    <source>
        <strain evidence="2 3">DSM 6210</strain>
    </source>
</reference>
<keyword evidence="3" id="KW-1185">Reference proteome</keyword>
<comment type="caution">
    <text evidence="2">The sequence shown here is derived from an EMBL/GenBank/DDBJ whole genome shotgun (WGS) entry which is preliminary data.</text>
</comment>
<keyword evidence="2" id="KW-0813">Transport</keyword>
<accession>A0ABS1CKG5</accession>
<organism evidence="2 3">
    <name type="scientific">Thiohalocapsa halophila</name>
    <dbReference type="NCBI Taxonomy" id="69359"/>
    <lineage>
        <taxon>Bacteria</taxon>
        <taxon>Pseudomonadati</taxon>
        <taxon>Pseudomonadota</taxon>
        <taxon>Gammaproteobacteria</taxon>
        <taxon>Chromatiales</taxon>
        <taxon>Chromatiaceae</taxon>
        <taxon>Thiohalocapsa</taxon>
    </lineage>
</organism>
<gene>
    <name evidence="2" type="ORF">CKO31_17065</name>
</gene>
<dbReference type="Proteomes" id="UP000748752">
    <property type="component" value="Unassembled WGS sequence"/>
</dbReference>
<dbReference type="EMBL" id="NRRV01000047">
    <property type="protein sequence ID" value="MBK1632418.1"/>
    <property type="molecule type" value="Genomic_DNA"/>
</dbReference>
<dbReference type="InterPro" id="IPR016152">
    <property type="entry name" value="PTrfase/Anion_transptr"/>
</dbReference>
<dbReference type="PANTHER" id="PTHR47738">
    <property type="entry name" value="PTS SYSTEM FRUCTOSE-LIKE EIIA COMPONENT-RELATED"/>
    <property type="match status" value="1"/>
</dbReference>
<dbReference type="InterPro" id="IPR051541">
    <property type="entry name" value="PTS_SugarTrans_NitroReg"/>
</dbReference>
<sequence>MVPADLITQSRVLSGCEVTSKKRLLETLAALLADGDGLLSSTHVFDRLLERERLGSTGLGQGIALPHARMHGIHAPVGAFVQLRDAVAFDAIDDRPVDLAFGLLVPDATDEQHLQLLATLASAFDDAAVREALRAATDDADVLAVFRERVLTA</sequence>
<dbReference type="CDD" id="cd00211">
    <property type="entry name" value="PTS_IIA_fru"/>
    <property type="match status" value="1"/>
</dbReference>
<evidence type="ECO:0000313" key="3">
    <source>
        <dbReference type="Proteomes" id="UP000748752"/>
    </source>
</evidence>
<feature type="domain" description="PTS EIIA type-2" evidence="1">
    <location>
        <begin position="5"/>
        <end position="149"/>
    </location>
</feature>
<dbReference type="PROSITE" id="PS00372">
    <property type="entry name" value="PTS_EIIA_TYPE_2_HIS"/>
    <property type="match status" value="1"/>
</dbReference>
<name>A0ABS1CKG5_9GAMM</name>
<dbReference type="SUPFAM" id="SSF55804">
    <property type="entry name" value="Phoshotransferase/anion transport protein"/>
    <property type="match status" value="1"/>
</dbReference>